<accession>A0A0L7RFM5</accession>
<organism evidence="1 2">
    <name type="scientific">Habropoda laboriosa</name>
    <dbReference type="NCBI Taxonomy" id="597456"/>
    <lineage>
        <taxon>Eukaryota</taxon>
        <taxon>Metazoa</taxon>
        <taxon>Ecdysozoa</taxon>
        <taxon>Arthropoda</taxon>
        <taxon>Hexapoda</taxon>
        <taxon>Insecta</taxon>
        <taxon>Pterygota</taxon>
        <taxon>Neoptera</taxon>
        <taxon>Endopterygota</taxon>
        <taxon>Hymenoptera</taxon>
        <taxon>Apocrita</taxon>
        <taxon>Aculeata</taxon>
        <taxon>Apoidea</taxon>
        <taxon>Anthophila</taxon>
        <taxon>Apidae</taxon>
        <taxon>Habropoda</taxon>
    </lineage>
</organism>
<proteinExistence type="predicted"/>
<evidence type="ECO:0008006" key="3">
    <source>
        <dbReference type="Google" id="ProtNLM"/>
    </source>
</evidence>
<dbReference type="EMBL" id="KQ414602">
    <property type="protein sequence ID" value="KOC69650.1"/>
    <property type="molecule type" value="Genomic_DNA"/>
</dbReference>
<name>A0A0L7RFM5_9HYME</name>
<protein>
    <recommendedName>
        <fullName evidence="3">Histone-lysine N-methyltransferase SETMAR</fullName>
    </recommendedName>
</protein>
<evidence type="ECO:0000313" key="2">
    <source>
        <dbReference type="Proteomes" id="UP000053825"/>
    </source>
</evidence>
<sequence length="63" mass="7724">MSLGWEILPRAAYSLDYYLFRSLQHHLIDSKFKTYEDVNNSVRNRHHFFEREFANCLRNEMNV</sequence>
<dbReference type="AlphaFoldDB" id="A0A0L7RFM5"/>
<evidence type="ECO:0000313" key="1">
    <source>
        <dbReference type="EMBL" id="KOC69650.1"/>
    </source>
</evidence>
<dbReference type="Proteomes" id="UP000053825">
    <property type="component" value="Unassembled WGS sequence"/>
</dbReference>
<gene>
    <name evidence="1" type="ORF">WH47_08425</name>
</gene>
<reference evidence="1 2" key="1">
    <citation type="submission" date="2015-07" db="EMBL/GenBank/DDBJ databases">
        <title>The genome of Habropoda laboriosa.</title>
        <authorList>
            <person name="Pan H."/>
            <person name="Kapheim K."/>
        </authorList>
    </citation>
    <scope>NUCLEOTIDE SEQUENCE [LARGE SCALE GENOMIC DNA]</scope>
    <source>
        <strain evidence="1">0110345459</strain>
    </source>
</reference>
<keyword evidence="2" id="KW-1185">Reference proteome</keyword>